<organism evidence="3 4">
    <name type="scientific">Streptomyces violaceoruber</name>
    <dbReference type="NCBI Taxonomy" id="1935"/>
    <lineage>
        <taxon>Bacteria</taxon>
        <taxon>Bacillati</taxon>
        <taxon>Actinomycetota</taxon>
        <taxon>Actinomycetes</taxon>
        <taxon>Kitasatosporales</taxon>
        <taxon>Streptomycetaceae</taxon>
        <taxon>Streptomyces</taxon>
        <taxon>Streptomyces violaceoruber group</taxon>
    </lineage>
</organism>
<gene>
    <name evidence="3" type="ORF">B1H20_21180</name>
</gene>
<dbReference type="Pfam" id="PF00857">
    <property type="entry name" value="Isochorismatase"/>
    <property type="match status" value="1"/>
</dbReference>
<dbReference type="PANTHER" id="PTHR43540">
    <property type="entry name" value="PEROXYUREIDOACRYLATE/UREIDOACRYLATE AMIDOHYDROLASE-RELATED"/>
    <property type="match status" value="1"/>
</dbReference>
<dbReference type="AlphaFoldDB" id="A0A1V0UEV2"/>
<evidence type="ECO:0000313" key="3">
    <source>
        <dbReference type="EMBL" id="ARF63610.1"/>
    </source>
</evidence>
<evidence type="ECO:0000259" key="2">
    <source>
        <dbReference type="Pfam" id="PF00857"/>
    </source>
</evidence>
<dbReference type="EMBL" id="CP020570">
    <property type="protein sequence ID" value="ARF63610.1"/>
    <property type="molecule type" value="Genomic_DNA"/>
</dbReference>
<feature type="domain" description="Isochorismatase-like" evidence="2">
    <location>
        <begin position="10"/>
        <end position="171"/>
    </location>
</feature>
<dbReference type="OrthoDB" id="9814140at2"/>
<dbReference type="InterPro" id="IPR000868">
    <property type="entry name" value="Isochorismatase-like_dom"/>
</dbReference>
<dbReference type="RefSeq" id="WP_083193111.1">
    <property type="nucleotide sequence ID" value="NZ_CP020570.1"/>
</dbReference>
<dbReference type="InterPro" id="IPR036380">
    <property type="entry name" value="Isochorismatase-like_sf"/>
</dbReference>
<dbReference type="Gene3D" id="3.40.50.850">
    <property type="entry name" value="Isochorismatase-like"/>
    <property type="match status" value="1"/>
</dbReference>
<dbReference type="STRING" id="1935.B1H20_21180"/>
<name>A0A1V0UEV2_STRVN</name>
<reference evidence="3 4" key="1">
    <citation type="submission" date="2017-03" db="EMBL/GenBank/DDBJ databases">
        <title>Complete Genome Sequence of a natural compounds producer, Streptomyces violaceus S21.</title>
        <authorList>
            <person name="Zhong C."/>
            <person name="Zhao Z."/>
            <person name="Fu J."/>
            <person name="Zong G."/>
            <person name="Qin R."/>
            <person name="Cao G."/>
        </authorList>
    </citation>
    <scope>NUCLEOTIDE SEQUENCE [LARGE SCALE GENOMIC DNA]</scope>
    <source>
        <strain evidence="3 4">S21</strain>
    </source>
</reference>
<dbReference type="PANTHER" id="PTHR43540:SF7">
    <property type="entry name" value="ISOCHORISMATASE FAMILY PROTEIN YECD"/>
    <property type="match status" value="1"/>
</dbReference>
<keyword evidence="1" id="KW-0378">Hydrolase</keyword>
<sequence length="176" mass="18506">MARPMTHAHTALVLIDLQRWIVDRPWQPMGGAAVADACGRLREHFAAADSALVVLVRHVRADGADGGLAAAANRPVPGFAVRADEYAVVKHGLDAFEGTGLHERLRRAAIMEVVLAGLATAYGVEATAATAVRLGYEVTVVSDASASESDAQHHEALDRLVALGVRVRTVDSLVGS</sequence>
<dbReference type="SUPFAM" id="SSF52499">
    <property type="entry name" value="Isochorismatase-like hydrolases"/>
    <property type="match status" value="1"/>
</dbReference>
<dbReference type="CDD" id="cd00431">
    <property type="entry name" value="cysteine_hydrolases"/>
    <property type="match status" value="1"/>
</dbReference>
<dbReference type="InterPro" id="IPR050272">
    <property type="entry name" value="Isochorismatase-like_hydrls"/>
</dbReference>
<proteinExistence type="predicted"/>
<accession>A0A1V0UEV2</accession>
<protein>
    <recommendedName>
        <fullName evidence="2">Isochorismatase-like domain-containing protein</fullName>
    </recommendedName>
</protein>
<evidence type="ECO:0000313" key="4">
    <source>
        <dbReference type="Proteomes" id="UP000192445"/>
    </source>
</evidence>
<evidence type="ECO:0000256" key="1">
    <source>
        <dbReference type="ARBA" id="ARBA00022801"/>
    </source>
</evidence>
<dbReference type="Proteomes" id="UP000192445">
    <property type="component" value="Chromosome"/>
</dbReference>
<dbReference type="KEGG" id="svu:B1H20_21180"/>
<dbReference type="GO" id="GO:0016787">
    <property type="term" value="F:hydrolase activity"/>
    <property type="evidence" value="ECO:0007669"/>
    <property type="project" value="UniProtKB-KW"/>
</dbReference>